<name>A0A8H6G3B2_9LECA</name>
<evidence type="ECO:0000313" key="2">
    <source>
        <dbReference type="Proteomes" id="UP000578531"/>
    </source>
</evidence>
<evidence type="ECO:0000313" key="1">
    <source>
        <dbReference type="EMBL" id="KAF6239741.1"/>
    </source>
</evidence>
<organism evidence="1 2">
    <name type="scientific">Letharia columbiana</name>
    <dbReference type="NCBI Taxonomy" id="112416"/>
    <lineage>
        <taxon>Eukaryota</taxon>
        <taxon>Fungi</taxon>
        <taxon>Dikarya</taxon>
        <taxon>Ascomycota</taxon>
        <taxon>Pezizomycotina</taxon>
        <taxon>Lecanoromycetes</taxon>
        <taxon>OSLEUM clade</taxon>
        <taxon>Lecanoromycetidae</taxon>
        <taxon>Lecanorales</taxon>
        <taxon>Lecanorineae</taxon>
        <taxon>Parmeliaceae</taxon>
        <taxon>Letharia</taxon>
    </lineage>
</organism>
<dbReference type="EMBL" id="JACCJC010000005">
    <property type="protein sequence ID" value="KAF6239741.1"/>
    <property type="molecule type" value="Genomic_DNA"/>
</dbReference>
<gene>
    <name evidence="1" type="ORF">HO173_002287</name>
</gene>
<accession>A0A8H6G3B2</accession>
<sequence length="108" mass="11848">MAELSHTKMGGDTLGVPVPNLPVGTAGGWERVTLLKDEAYNDGEANGYYALGGWLILVGYMVDENGGLCRLGEEIREFSILREGVTVCGTRTRRKEDVDTLFVLTQRK</sequence>
<proteinExistence type="predicted"/>
<keyword evidence="2" id="KW-1185">Reference proteome</keyword>
<reference evidence="1 2" key="1">
    <citation type="journal article" date="2020" name="Genomics">
        <title>Complete, high-quality genomes from long-read metagenomic sequencing of two wolf lichen thalli reveals enigmatic genome architecture.</title>
        <authorList>
            <person name="McKenzie S.K."/>
            <person name="Walston R.F."/>
            <person name="Allen J.L."/>
        </authorList>
    </citation>
    <scope>NUCLEOTIDE SEQUENCE [LARGE SCALE GENOMIC DNA]</scope>
    <source>
        <strain evidence="1">WasteWater2</strain>
    </source>
</reference>
<dbReference type="Proteomes" id="UP000578531">
    <property type="component" value="Unassembled WGS sequence"/>
</dbReference>
<dbReference type="AlphaFoldDB" id="A0A8H6G3B2"/>
<protein>
    <submittedName>
        <fullName evidence="1">Uncharacterized protein</fullName>
    </submittedName>
</protein>
<dbReference type="RefSeq" id="XP_037169016.1">
    <property type="nucleotide sequence ID" value="XM_037304221.1"/>
</dbReference>
<comment type="caution">
    <text evidence="1">The sequence shown here is derived from an EMBL/GenBank/DDBJ whole genome shotgun (WGS) entry which is preliminary data.</text>
</comment>
<dbReference type="GeneID" id="59283961"/>